<reference evidence="2 3" key="1">
    <citation type="submission" date="2017-11" db="EMBL/GenBank/DDBJ databases">
        <title>Draft genome sequence of Mitsuaria sp. HWN-4.</title>
        <authorList>
            <person name="Gundlapally S.R."/>
        </authorList>
    </citation>
    <scope>NUCLEOTIDE SEQUENCE [LARGE SCALE GENOMIC DNA]</scope>
    <source>
        <strain evidence="2 3">HWN-4</strain>
    </source>
</reference>
<name>A0A2G9C6R3_9BURK</name>
<dbReference type="EMBL" id="PEOG01000045">
    <property type="protein sequence ID" value="PIM52141.1"/>
    <property type="molecule type" value="Genomic_DNA"/>
</dbReference>
<evidence type="ECO:0000256" key="1">
    <source>
        <dbReference type="SAM" id="Phobius"/>
    </source>
</evidence>
<dbReference type="Proteomes" id="UP000231501">
    <property type="component" value="Unassembled WGS sequence"/>
</dbReference>
<organism evidence="2 3">
    <name type="scientific">Roseateles chitinivorans</name>
    <dbReference type="NCBI Taxonomy" id="2917965"/>
    <lineage>
        <taxon>Bacteria</taxon>
        <taxon>Pseudomonadati</taxon>
        <taxon>Pseudomonadota</taxon>
        <taxon>Betaproteobacteria</taxon>
        <taxon>Burkholderiales</taxon>
        <taxon>Sphaerotilaceae</taxon>
        <taxon>Roseateles</taxon>
    </lineage>
</organism>
<sequence>RPLTLTNSGNAALHIASLAISTARFTIDTSGTGSCGAAPFTVAPGANCQITVRWLGAGAAASDAAATDTATLTLQGDMSPATATVALSGTAGNAAMSNSGGGGCTIGAGTGAADPLLLLMAGFSGLVLWRRRARR</sequence>
<dbReference type="InterPro" id="IPR013783">
    <property type="entry name" value="Ig-like_fold"/>
</dbReference>
<dbReference type="NCBIfam" id="NF033191">
    <property type="entry name" value="JDVT-CTERM"/>
    <property type="match status" value="1"/>
</dbReference>
<evidence type="ECO:0008006" key="4">
    <source>
        <dbReference type="Google" id="ProtNLM"/>
    </source>
</evidence>
<proteinExistence type="predicted"/>
<keyword evidence="1" id="KW-0472">Membrane</keyword>
<keyword evidence="1" id="KW-1133">Transmembrane helix</keyword>
<feature type="transmembrane region" description="Helical" evidence="1">
    <location>
        <begin position="106"/>
        <end position="129"/>
    </location>
</feature>
<dbReference type="AlphaFoldDB" id="A0A2G9C6R3"/>
<evidence type="ECO:0000313" key="3">
    <source>
        <dbReference type="Proteomes" id="UP000231501"/>
    </source>
</evidence>
<accession>A0A2G9C6R3</accession>
<feature type="non-terminal residue" evidence="2">
    <location>
        <position position="1"/>
    </location>
</feature>
<dbReference type="Gene3D" id="2.60.40.10">
    <property type="entry name" value="Immunoglobulins"/>
    <property type="match status" value="1"/>
</dbReference>
<keyword evidence="3" id="KW-1185">Reference proteome</keyword>
<evidence type="ECO:0000313" key="2">
    <source>
        <dbReference type="EMBL" id="PIM52141.1"/>
    </source>
</evidence>
<protein>
    <recommendedName>
        <fullName evidence="4">Abnormal spindle-like microcephaly-associated protein ASH domain-containing protein</fullName>
    </recommendedName>
</protein>
<gene>
    <name evidence="2" type="ORF">CS062_16465</name>
</gene>
<keyword evidence="1" id="KW-0812">Transmembrane</keyword>
<comment type="caution">
    <text evidence="2">The sequence shown here is derived from an EMBL/GenBank/DDBJ whole genome shotgun (WGS) entry which is preliminary data.</text>
</comment>
<dbReference type="RefSeq" id="WP_233218100.1">
    <property type="nucleotide sequence ID" value="NZ_PEOG01000045.1"/>
</dbReference>